<organism evidence="3 4">
    <name type="scientific">Stephania cephalantha</name>
    <dbReference type="NCBI Taxonomy" id="152367"/>
    <lineage>
        <taxon>Eukaryota</taxon>
        <taxon>Viridiplantae</taxon>
        <taxon>Streptophyta</taxon>
        <taxon>Embryophyta</taxon>
        <taxon>Tracheophyta</taxon>
        <taxon>Spermatophyta</taxon>
        <taxon>Magnoliopsida</taxon>
        <taxon>Ranunculales</taxon>
        <taxon>Menispermaceae</taxon>
        <taxon>Menispermoideae</taxon>
        <taxon>Cissampelideae</taxon>
        <taxon>Stephania</taxon>
    </lineage>
</organism>
<evidence type="ECO:0000313" key="4">
    <source>
        <dbReference type="Proteomes" id="UP001419268"/>
    </source>
</evidence>
<reference evidence="3 4" key="1">
    <citation type="submission" date="2024-01" db="EMBL/GenBank/DDBJ databases">
        <title>Genome assemblies of Stephania.</title>
        <authorList>
            <person name="Yang L."/>
        </authorList>
    </citation>
    <scope>NUCLEOTIDE SEQUENCE [LARGE SCALE GENOMIC DNA]</scope>
    <source>
        <strain evidence="3">JXDWG</strain>
        <tissue evidence="3">Leaf</tissue>
    </source>
</reference>
<protein>
    <submittedName>
        <fullName evidence="3">Uncharacterized protein</fullName>
    </submittedName>
</protein>
<dbReference type="InterPro" id="IPR007700">
    <property type="entry name" value="DUF668"/>
</dbReference>
<accession>A0AAP0J667</accession>
<proteinExistence type="predicted"/>
<name>A0AAP0J667_9MAGN</name>
<dbReference type="InterPro" id="IPR021864">
    <property type="entry name" value="DUF3475"/>
</dbReference>
<feature type="domain" description="DUF3475" evidence="2">
    <location>
        <begin position="44"/>
        <end position="100"/>
    </location>
</feature>
<dbReference type="EMBL" id="JBBNAG010000006">
    <property type="protein sequence ID" value="KAK9127007.1"/>
    <property type="molecule type" value="Genomic_DNA"/>
</dbReference>
<dbReference type="GO" id="GO:0045927">
    <property type="term" value="P:positive regulation of growth"/>
    <property type="evidence" value="ECO:0007669"/>
    <property type="project" value="InterPro"/>
</dbReference>
<feature type="domain" description="DUF668" evidence="1">
    <location>
        <begin position="321"/>
        <end position="414"/>
    </location>
</feature>
<dbReference type="Proteomes" id="UP001419268">
    <property type="component" value="Unassembled WGS sequence"/>
</dbReference>
<gene>
    <name evidence="3" type="ORF">Scep_015853</name>
</gene>
<sequence>MGNDAGTGLIRRRCSEFDVVLPHWLHRHRHRHHNNNNKQHILGILSFETAKTMSRLLSLYKSLTDKEVIRLRNESVTAEGVAYLISTDHHFLLSLACREKIEDLDRIALAVARLGKRCSGPPVLKLANYKDADKMFRKLEKFVSTTADLYSGLQSLTELEISEKRMKKWSFDNIIGSANFDLFHQKLSWQKQRVRHLRRVSLWDQNFDRVVPVMARAVCIVYARILVVFASHVPLILSTTVLYPQTVVVEEEDSSNQQQHQQQHHQFAKLWADCCSANNLTTSSQTKSQQHDDQVSNLSNKHVNNNVATRSRLLNQLPASTVGGSGLPLGYANVVIMAERYLMSNCASIDKREREEIYHMLPESLKRLVRSKLKEMVRRREDDFGDADIEWVLLGWEEEARAILRWLGPMAHHTFTWQTERNVEKQTFDVKPRVLLLQTLFFADRDKTDDAIAHLLGTLSCICKYQKAISQ</sequence>
<evidence type="ECO:0000259" key="1">
    <source>
        <dbReference type="Pfam" id="PF05003"/>
    </source>
</evidence>
<dbReference type="PANTHER" id="PTHR31371">
    <property type="entry name" value="BNAC09G50660D PROTEIN"/>
    <property type="match status" value="1"/>
</dbReference>
<dbReference type="AlphaFoldDB" id="A0AAP0J667"/>
<evidence type="ECO:0000259" key="2">
    <source>
        <dbReference type="Pfam" id="PF11961"/>
    </source>
</evidence>
<evidence type="ECO:0000313" key="3">
    <source>
        <dbReference type="EMBL" id="KAK9127007.1"/>
    </source>
</evidence>
<keyword evidence="4" id="KW-1185">Reference proteome</keyword>
<dbReference type="Pfam" id="PF05003">
    <property type="entry name" value="DUF668"/>
    <property type="match status" value="1"/>
</dbReference>
<dbReference type="Pfam" id="PF11961">
    <property type="entry name" value="DUF3475"/>
    <property type="match status" value="1"/>
</dbReference>
<dbReference type="PANTHER" id="PTHR31371:SF13">
    <property type="entry name" value="OS05G0457600 PROTEIN"/>
    <property type="match status" value="1"/>
</dbReference>
<comment type="caution">
    <text evidence="3">The sequence shown here is derived from an EMBL/GenBank/DDBJ whole genome shotgun (WGS) entry which is preliminary data.</text>
</comment>